<evidence type="ECO:0000313" key="3">
    <source>
        <dbReference type="EMBL" id="QUB85907.1"/>
    </source>
</evidence>
<dbReference type="Pfam" id="PF14903">
    <property type="entry name" value="WG_beta_rep"/>
    <property type="match status" value="2"/>
</dbReference>
<dbReference type="OrthoDB" id="697275at2"/>
<name>A0A0K1NNM3_9BACT</name>
<organism evidence="2 4">
    <name type="scientific">Prevotella fusca JCM 17724</name>
    <dbReference type="NCBI Taxonomy" id="1236517"/>
    <lineage>
        <taxon>Bacteria</taxon>
        <taxon>Pseudomonadati</taxon>
        <taxon>Bacteroidota</taxon>
        <taxon>Bacteroidia</taxon>
        <taxon>Bacteroidales</taxon>
        <taxon>Prevotellaceae</taxon>
        <taxon>Prevotella</taxon>
    </lineage>
</organism>
<evidence type="ECO:0000313" key="5">
    <source>
        <dbReference type="Proteomes" id="UP000682005"/>
    </source>
</evidence>
<keyword evidence="1" id="KW-0732">Signal</keyword>
<dbReference type="SUPFAM" id="SSF69360">
    <property type="entry name" value="Cell wall binding repeat"/>
    <property type="match status" value="1"/>
</dbReference>
<evidence type="ECO:0000313" key="2">
    <source>
        <dbReference type="EMBL" id="AKU70286.1"/>
    </source>
</evidence>
<dbReference type="InterPro" id="IPR032774">
    <property type="entry name" value="WG_beta_rep"/>
</dbReference>
<accession>A0A0K1NNM3</accession>
<proteinExistence type="predicted"/>
<dbReference type="EMBL" id="CP012075">
    <property type="protein sequence ID" value="AKU70286.1"/>
    <property type="molecule type" value="Genomic_DNA"/>
</dbReference>
<evidence type="ECO:0000313" key="4">
    <source>
        <dbReference type="Proteomes" id="UP000060345"/>
    </source>
</evidence>
<keyword evidence="5" id="KW-1185">Reference proteome</keyword>
<reference evidence="3 5" key="2">
    <citation type="submission" date="2021-03" db="EMBL/GenBank/DDBJ databases">
        <title>Human Oral Microbial Genomes.</title>
        <authorList>
            <person name="Johnston C.D."/>
            <person name="Chen T."/>
            <person name="Dewhirst F.E."/>
        </authorList>
    </citation>
    <scope>NUCLEOTIDE SEQUENCE [LARGE SCALE GENOMIC DNA]</scope>
    <source>
        <strain evidence="3 5">W1435</strain>
    </source>
</reference>
<dbReference type="KEGG" id="pfus:ADJ77_10915"/>
<dbReference type="AlphaFoldDB" id="A0A0K1NNM3"/>
<protein>
    <submittedName>
        <fullName evidence="3">WG repeat-containing protein</fullName>
    </submittedName>
</protein>
<feature type="signal peptide" evidence="1">
    <location>
        <begin position="1"/>
        <end position="25"/>
    </location>
</feature>
<gene>
    <name evidence="2" type="ORF">ADJ77_10915</name>
    <name evidence="3" type="ORF">J5A51_01170</name>
</gene>
<dbReference type="eggNOG" id="ENOG5032SU6">
    <property type="taxonomic scope" value="Bacteria"/>
</dbReference>
<dbReference type="Proteomes" id="UP000682005">
    <property type="component" value="Chromosome 2"/>
</dbReference>
<dbReference type="STRING" id="1236517.ADJ77_10915"/>
<sequence>MNIQRKLICYAIACFLLLSAASCGRMERKLFVVEKNELYGYANESGDTVIDCVYPLAFTDTISRIGFVADDKGRIRCFNNEGKFLFYTYMCDNGPDYPHEGCFRIEDQNGLIGFADTLGNVVISPKYKFAYPFSGGKAKVTDSGKPAIEKDSEYSSWESDNWYFVSREDGK</sequence>
<reference evidence="2 4" key="1">
    <citation type="submission" date="2015-07" db="EMBL/GenBank/DDBJ databases">
        <authorList>
            <person name="Noorani M."/>
        </authorList>
    </citation>
    <scope>NUCLEOTIDE SEQUENCE [LARGE SCALE GENOMIC DNA]</scope>
    <source>
        <strain evidence="2 4">W1435</strain>
    </source>
</reference>
<evidence type="ECO:0000256" key="1">
    <source>
        <dbReference type="SAM" id="SignalP"/>
    </source>
</evidence>
<dbReference type="PROSITE" id="PS51257">
    <property type="entry name" value="PROKAR_LIPOPROTEIN"/>
    <property type="match status" value="1"/>
</dbReference>
<dbReference type="EMBL" id="CP072369">
    <property type="protein sequence ID" value="QUB85907.1"/>
    <property type="molecule type" value="Genomic_DNA"/>
</dbReference>
<dbReference type="RefSeq" id="WP_042741026.1">
    <property type="nucleotide sequence ID" value="NZ_BAKO01000023.1"/>
</dbReference>
<dbReference type="Proteomes" id="UP000060345">
    <property type="component" value="Chromosome 2"/>
</dbReference>
<feature type="chain" id="PRO_5044544705" evidence="1">
    <location>
        <begin position="26"/>
        <end position="171"/>
    </location>
</feature>